<evidence type="ECO:0000256" key="3">
    <source>
        <dbReference type="ARBA" id="ARBA00022452"/>
    </source>
</evidence>
<dbReference type="Pfam" id="PF07715">
    <property type="entry name" value="Plug"/>
    <property type="match status" value="1"/>
</dbReference>
<gene>
    <name evidence="16" type="ORF">EV668_4350</name>
</gene>
<name>A0A4R7BP00_9HYPH</name>
<evidence type="ECO:0000313" key="17">
    <source>
        <dbReference type="Proteomes" id="UP000295122"/>
    </source>
</evidence>
<keyword evidence="8 10" id="KW-0472">Membrane</keyword>
<dbReference type="InterPro" id="IPR039426">
    <property type="entry name" value="TonB-dep_rcpt-like"/>
</dbReference>
<dbReference type="PANTHER" id="PTHR30069">
    <property type="entry name" value="TONB-DEPENDENT OUTER MEMBRANE RECEPTOR"/>
    <property type="match status" value="1"/>
</dbReference>
<feature type="domain" description="TonB-dependent receptor plug" evidence="15">
    <location>
        <begin position="98"/>
        <end position="203"/>
    </location>
</feature>
<keyword evidence="5 13" id="KW-0732">Signal</keyword>
<dbReference type="OrthoDB" id="9760333at2"/>
<dbReference type="GO" id="GO:0009279">
    <property type="term" value="C:cell outer membrane"/>
    <property type="evidence" value="ECO:0007669"/>
    <property type="project" value="UniProtKB-SubCell"/>
</dbReference>
<dbReference type="InterPro" id="IPR037066">
    <property type="entry name" value="Plug_dom_sf"/>
</dbReference>
<sequence>MSRFQAVSALSSFVCLAALTAPVSAQPAVQLPDIVVEPTQSARSQARPTRTVPAAARAGTSRGRAPSAASPSGTVRPASAAPEVVVTPNRQPEPLARQGSAISVVTREEIENSNPTSLVDALRGVPGLDITENGGPGATTSVRLRGANPGQTLVLIDGIKVNDSIPASGDFDFSTLLPSSIDRIEVLRGPQSALYGSDAIGGVINILTKSGGGEPRFSFRQEAGSYGTVNTSATATGSFGPWSYAFSGGGQKSAGFSRYGYRIRQLERRFGAFEPDGFARWGGYGKLGYDAGEGVKLEIGVMSVKTHAELDAASSTLPSLISPLPSRRIWPDTPGEVERLFSQVFARGTLERGPLTHTLTLYANQTERTFDETSYRAGIGPVSPTRTITDFRSERVGAEYQGQARLDAFGSLTFGGKYETDKGRSYSTPILPVSRTKTGTLSADQTTRSLFALWQLPIGERIVLTAGGRHDSVGREEFNTWRATGAYLIPETGTKLRASGGTGGKAPTLYQLFSPQYGTAGLAPETSIGWDAGIDQSLFGGRASVSATVFGNRFSDLIEFDSVTMRYRNVARATTSGVEVEGRVTLLPGLVSLSGAYTYLHAKNDETGLTLQRRPDHTARISLALTPIENLLIEPRVTMVSRRFSDSAEKQRLPRYARLDVYGEYKIDETWKVFARVENVTATRYQDILNYGTTGRAAYGGFSATW</sequence>
<dbReference type="AlphaFoldDB" id="A0A4R7BP00"/>
<proteinExistence type="inferred from homology"/>
<dbReference type="PANTHER" id="PTHR30069:SF53">
    <property type="entry name" value="COLICIN I RECEPTOR-RELATED"/>
    <property type="match status" value="1"/>
</dbReference>
<dbReference type="CDD" id="cd01347">
    <property type="entry name" value="ligand_gated_channel"/>
    <property type="match status" value="1"/>
</dbReference>
<evidence type="ECO:0000313" key="16">
    <source>
        <dbReference type="EMBL" id="TDR87270.1"/>
    </source>
</evidence>
<keyword evidence="4 10" id="KW-0812">Transmembrane</keyword>
<evidence type="ECO:0000256" key="4">
    <source>
        <dbReference type="ARBA" id="ARBA00022692"/>
    </source>
</evidence>
<dbReference type="InterPro" id="IPR000531">
    <property type="entry name" value="Beta-barrel_TonB"/>
</dbReference>
<evidence type="ECO:0000256" key="8">
    <source>
        <dbReference type="ARBA" id="ARBA00023136"/>
    </source>
</evidence>
<comment type="caution">
    <text evidence="16">The sequence shown here is derived from an EMBL/GenBank/DDBJ whole genome shotgun (WGS) entry which is preliminary data.</text>
</comment>
<dbReference type="InterPro" id="IPR036942">
    <property type="entry name" value="Beta-barrel_TonB_sf"/>
</dbReference>
<feature type="domain" description="TonB-dependent receptor-like beta-barrel" evidence="14">
    <location>
        <begin position="353"/>
        <end position="680"/>
    </location>
</feature>
<accession>A0A4R7BP00</accession>
<protein>
    <submittedName>
        <fullName evidence="16">Vitamin B12 transporter</fullName>
    </submittedName>
</protein>
<keyword evidence="9 10" id="KW-0998">Cell outer membrane</keyword>
<feature type="compositionally biased region" description="Low complexity" evidence="12">
    <location>
        <begin position="46"/>
        <end position="74"/>
    </location>
</feature>
<dbReference type="SUPFAM" id="SSF56935">
    <property type="entry name" value="Porins"/>
    <property type="match status" value="1"/>
</dbReference>
<dbReference type="Pfam" id="PF00593">
    <property type="entry name" value="TonB_dep_Rec_b-barrel"/>
    <property type="match status" value="1"/>
</dbReference>
<dbReference type="Gene3D" id="2.170.130.10">
    <property type="entry name" value="TonB-dependent receptor, plug domain"/>
    <property type="match status" value="1"/>
</dbReference>
<evidence type="ECO:0000256" key="10">
    <source>
        <dbReference type="PROSITE-ProRule" id="PRU01360"/>
    </source>
</evidence>
<reference evidence="16 17" key="1">
    <citation type="submission" date="2019-03" db="EMBL/GenBank/DDBJ databases">
        <title>Genomic Encyclopedia of Type Strains, Phase IV (KMG-IV): sequencing the most valuable type-strain genomes for metagenomic binning, comparative biology and taxonomic classification.</title>
        <authorList>
            <person name="Goeker M."/>
        </authorList>
    </citation>
    <scope>NUCLEOTIDE SEQUENCE [LARGE SCALE GENOMIC DNA]</scope>
    <source>
        <strain evidence="16 17">DSM 25903</strain>
    </source>
</reference>
<evidence type="ECO:0000259" key="14">
    <source>
        <dbReference type="Pfam" id="PF00593"/>
    </source>
</evidence>
<evidence type="ECO:0000256" key="1">
    <source>
        <dbReference type="ARBA" id="ARBA00004571"/>
    </source>
</evidence>
<evidence type="ECO:0000256" key="12">
    <source>
        <dbReference type="SAM" id="MobiDB-lite"/>
    </source>
</evidence>
<dbReference type="InterPro" id="IPR012910">
    <property type="entry name" value="Plug_dom"/>
</dbReference>
<dbReference type="Proteomes" id="UP000295122">
    <property type="component" value="Unassembled WGS sequence"/>
</dbReference>
<organism evidence="16 17">
    <name type="scientific">Enterovirga rhinocerotis</name>
    <dbReference type="NCBI Taxonomy" id="1339210"/>
    <lineage>
        <taxon>Bacteria</taxon>
        <taxon>Pseudomonadati</taxon>
        <taxon>Pseudomonadota</taxon>
        <taxon>Alphaproteobacteria</taxon>
        <taxon>Hyphomicrobiales</taxon>
        <taxon>Methylobacteriaceae</taxon>
        <taxon>Enterovirga</taxon>
    </lineage>
</organism>
<evidence type="ECO:0000256" key="13">
    <source>
        <dbReference type="SAM" id="SignalP"/>
    </source>
</evidence>
<dbReference type="Gene3D" id="2.40.170.20">
    <property type="entry name" value="TonB-dependent receptor, beta-barrel domain"/>
    <property type="match status" value="1"/>
</dbReference>
<comment type="similarity">
    <text evidence="10 11">Belongs to the TonB-dependent receptor family.</text>
</comment>
<evidence type="ECO:0000256" key="7">
    <source>
        <dbReference type="ARBA" id="ARBA00023077"/>
    </source>
</evidence>
<dbReference type="EMBL" id="SNZR01000016">
    <property type="protein sequence ID" value="TDR87270.1"/>
    <property type="molecule type" value="Genomic_DNA"/>
</dbReference>
<keyword evidence="17" id="KW-1185">Reference proteome</keyword>
<feature type="chain" id="PRO_5020858891" evidence="13">
    <location>
        <begin position="26"/>
        <end position="706"/>
    </location>
</feature>
<feature type="signal peptide" evidence="13">
    <location>
        <begin position="1"/>
        <end position="25"/>
    </location>
</feature>
<feature type="region of interest" description="Disordered" evidence="12">
    <location>
        <begin position="39"/>
        <end position="81"/>
    </location>
</feature>
<dbReference type="RefSeq" id="WP_133774053.1">
    <property type="nucleotide sequence ID" value="NZ_SNZR01000016.1"/>
</dbReference>
<dbReference type="GO" id="GO:0006811">
    <property type="term" value="P:monoatomic ion transport"/>
    <property type="evidence" value="ECO:0007669"/>
    <property type="project" value="UniProtKB-KW"/>
</dbReference>
<comment type="subcellular location">
    <subcellularLocation>
        <location evidence="1 10">Cell outer membrane</location>
        <topology evidence="1 10">Multi-pass membrane protein</topology>
    </subcellularLocation>
</comment>
<evidence type="ECO:0000256" key="5">
    <source>
        <dbReference type="ARBA" id="ARBA00022729"/>
    </source>
</evidence>
<keyword evidence="7 11" id="KW-0798">TonB box</keyword>
<keyword evidence="3 10" id="KW-1134">Transmembrane beta strand</keyword>
<keyword evidence="6" id="KW-0406">Ion transport</keyword>
<evidence type="ECO:0000256" key="11">
    <source>
        <dbReference type="RuleBase" id="RU003357"/>
    </source>
</evidence>
<evidence type="ECO:0000256" key="2">
    <source>
        <dbReference type="ARBA" id="ARBA00022448"/>
    </source>
</evidence>
<evidence type="ECO:0000256" key="9">
    <source>
        <dbReference type="ARBA" id="ARBA00023237"/>
    </source>
</evidence>
<dbReference type="GO" id="GO:0015889">
    <property type="term" value="P:cobalamin transport"/>
    <property type="evidence" value="ECO:0007669"/>
    <property type="project" value="TreeGrafter"/>
</dbReference>
<keyword evidence="2 10" id="KW-0813">Transport</keyword>
<dbReference type="PROSITE" id="PS52016">
    <property type="entry name" value="TONB_DEPENDENT_REC_3"/>
    <property type="match status" value="1"/>
</dbReference>
<evidence type="ECO:0000259" key="15">
    <source>
        <dbReference type="Pfam" id="PF07715"/>
    </source>
</evidence>
<evidence type="ECO:0000256" key="6">
    <source>
        <dbReference type="ARBA" id="ARBA00023065"/>
    </source>
</evidence>